<dbReference type="EMBL" id="KE525342">
    <property type="protein sequence ID" value="KFB49020.1"/>
    <property type="molecule type" value="Genomic_DNA"/>
</dbReference>
<reference evidence="3" key="2">
    <citation type="submission" date="2020-05" db="UniProtKB">
        <authorList>
            <consortium name="EnsemblMetazoa"/>
        </authorList>
    </citation>
    <scope>IDENTIFICATION</scope>
</reference>
<dbReference type="AlphaFoldDB" id="A0A084WFM6"/>
<evidence type="ECO:0000313" key="4">
    <source>
        <dbReference type="Proteomes" id="UP000030765"/>
    </source>
</evidence>
<gene>
    <name evidence="2" type="ORF">ZHAS_00017029</name>
</gene>
<organism evidence="2">
    <name type="scientific">Anopheles sinensis</name>
    <name type="common">Mosquito</name>
    <dbReference type="NCBI Taxonomy" id="74873"/>
    <lineage>
        <taxon>Eukaryota</taxon>
        <taxon>Metazoa</taxon>
        <taxon>Ecdysozoa</taxon>
        <taxon>Arthropoda</taxon>
        <taxon>Hexapoda</taxon>
        <taxon>Insecta</taxon>
        <taxon>Pterygota</taxon>
        <taxon>Neoptera</taxon>
        <taxon>Endopterygota</taxon>
        <taxon>Diptera</taxon>
        <taxon>Nematocera</taxon>
        <taxon>Culicoidea</taxon>
        <taxon>Culicidae</taxon>
        <taxon>Anophelinae</taxon>
        <taxon>Anopheles</taxon>
    </lineage>
</organism>
<proteinExistence type="predicted"/>
<dbReference type="EnsemblMetazoa" id="ASIC017029-RA">
    <property type="protein sequence ID" value="ASIC017029-PA"/>
    <property type="gene ID" value="ASIC017029"/>
</dbReference>
<evidence type="ECO:0000313" key="2">
    <source>
        <dbReference type="EMBL" id="KFB49020.1"/>
    </source>
</evidence>
<dbReference type="Proteomes" id="UP000030765">
    <property type="component" value="Unassembled WGS sequence"/>
</dbReference>
<evidence type="ECO:0000256" key="1">
    <source>
        <dbReference type="SAM" id="MobiDB-lite"/>
    </source>
</evidence>
<sequence>MIFGRKVAQFSGVPEDHRGLPTLPLPTLNVNVGEGRSTGKRKPWKTRKPAVVKRQACR</sequence>
<evidence type="ECO:0000313" key="3">
    <source>
        <dbReference type="EnsemblMetazoa" id="ASIC017029-PA"/>
    </source>
</evidence>
<name>A0A084WFM6_ANOSI</name>
<keyword evidence="4" id="KW-1185">Reference proteome</keyword>
<feature type="region of interest" description="Disordered" evidence="1">
    <location>
        <begin position="13"/>
        <end position="58"/>
    </location>
</feature>
<accession>A0A084WFM6</accession>
<reference evidence="2 4" key="1">
    <citation type="journal article" date="2014" name="BMC Genomics">
        <title>Genome sequence of Anopheles sinensis provides insight into genetics basis of mosquito competence for malaria parasites.</title>
        <authorList>
            <person name="Zhou D."/>
            <person name="Zhang D."/>
            <person name="Ding G."/>
            <person name="Shi L."/>
            <person name="Hou Q."/>
            <person name="Ye Y."/>
            <person name="Xu Y."/>
            <person name="Zhou H."/>
            <person name="Xiong C."/>
            <person name="Li S."/>
            <person name="Yu J."/>
            <person name="Hong S."/>
            <person name="Yu X."/>
            <person name="Zou P."/>
            <person name="Chen C."/>
            <person name="Chang X."/>
            <person name="Wang W."/>
            <person name="Lv Y."/>
            <person name="Sun Y."/>
            <person name="Ma L."/>
            <person name="Shen B."/>
            <person name="Zhu C."/>
        </authorList>
    </citation>
    <scope>NUCLEOTIDE SEQUENCE [LARGE SCALE GENOMIC DNA]</scope>
</reference>
<dbReference type="EMBL" id="ATLV01023374">
    <property type="status" value="NOT_ANNOTATED_CDS"/>
    <property type="molecule type" value="Genomic_DNA"/>
</dbReference>
<feature type="compositionally biased region" description="Basic residues" evidence="1">
    <location>
        <begin position="38"/>
        <end position="58"/>
    </location>
</feature>
<protein>
    <submittedName>
        <fullName evidence="2 3">Uncharacterized protein</fullName>
    </submittedName>
</protein>
<dbReference type="VEuPathDB" id="VectorBase:ASIC017029"/>